<feature type="domain" description="PIN" evidence="9">
    <location>
        <begin position="6"/>
        <end position="123"/>
    </location>
</feature>
<keyword evidence="2 8" id="KW-1277">Toxin-antitoxin system</keyword>
<evidence type="ECO:0000313" key="11">
    <source>
        <dbReference type="Proteomes" id="UP000478836"/>
    </source>
</evidence>
<evidence type="ECO:0000256" key="3">
    <source>
        <dbReference type="ARBA" id="ARBA00022722"/>
    </source>
</evidence>
<gene>
    <name evidence="8" type="primary">vapC</name>
    <name evidence="10" type="ORF">F6A08_01995</name>
</gene>
<keyword evidence="6 8" id="KW-0460">Magnesium</keyword>
<protein>
    <recommendedName>
        <fullName evidence="8">Ribonuclease VapC</fullName>
        <shortName evidence="8">RNase VapC</shortName>
        <ecNumber evidence="8">3.1.-.-</ecNumber>
    </recommendedName>
    <alternativeName>
        <fullName evidence="8">Toxin VapC</fullName>
    </alternativeName>
</protein>
<evidence type="ECO:0000256" key="1">
    <source>
        <dbReference type="ARBA" id="ARBA00001946"/>
    </source>
</evidence>
<keyword evidence="3 8" id="KW-0540">Nuclease</keyword>
<dbReference type="PANTHER" id="PTHR33653">
    <property type="entry name" value="RIBONUCLEASE VAPC2"/>
    <property type="match status" value="1"/>
</dbReference>
<comment type="cofactor">
    <cofactor evidence="1 8">
        <name>Mg(2+)</name>
        <dbReference type="ChEBI" id="CHEBI:18420"/>
    </cofactor>
</comment>
<keyword evidence="11" id="KW-1185">Reference proteome</keyword>
<evidence type="ECO:0000313" key="10">
    <source>
        <dbReference type="EMBL" id="KAB1866616.1"/>
    </source>
</evidence>
<keyword evidence="5 8" id="KW-0378">Hydrolase</keyword>
<evidence type="ECO:0000256" key="7">
    <source>
        <dbReference type="ARBA" id="ARBA00038093"/>
    </source>
</evidence>
<name>A0ABQ6V8R4_9MICO</name>
<organism evidence="10 11">
    <name type="scientific">Microbacterium algeriense</name>
    <dbReference type="NCBI Taxonomy" id="2615184"/>
    <lineage>
        <taxon>Bacteria</taxon>
        <taxon>Bacillati</taxon>
        <taxon>Actinomycetota</taxon>
        <taxon>Actinomycetes</taxon>
        <taxon>Micrococcales</taxon>
        <taxon>Microbacteriaceae</taxon>
        <taxon>Microbacterium</taxon>
    </lineage>
</organism>
<proteinExistence type="inferred from homology"/>
<dbReference type="InterPro" id="IPR029060">
    <property type="entry name" value="PIN-like_dom_sf"/>
</dbReference>
<evidence type="ECO:0000259" key="9">
    <source>
        <dbReference type="Pfam" id="PF01850"/>
    </source>
</evidence>
<dbReference type="HAMAP" id="MF_00265">
    <property type="entry name" value="VapC_Nob1"/>
    <property type="match status" value="1"/>
</dbReference>
<evidence type="ECO:0000256" key="4">
    <source>
        <dbReference type="ARBA" id="ARBA00022723"/>
    </source>
</evidence>
<feature type="binding site" evidence="8">
    <location>
        <position position="101"/>
    </location>
    <ligand>
        <name>Mg(2+)</name>
        <dbReference type="ChEBI" id="CHEBI:18420"/>
    </ligand>
</feature>
<dbReference type="Gene3D" id="3.40.50.1010">
    <property type="entry name" value="5'-nuclease"/>
    <property type="match status" value="1"/>
</dbReference>
<dbReference type="InterPro" id="IPR022907">
    <property type="entry name" value="VapC_family"/>
</dbReference>
<dbReference type="EC" id="3.1.-.-" evidence="8"/>
<feature type="binding site" evidence="8">
    <location>
        <position position="9"/>
    </location>
    <ligand>
        <name>Mg(2+)</name>
        <dbReference type="ChEBI" id="CHEBI:18420"/>
    </ligand>
</feature>
<dbReference type="PANTHER" id="PTHR33653:SF1">
    <property type="entry name" value="RIBONUCLEASE VAPC2"/>
    <property type="match status" value="1"/>
</dbReference>
<comment type="function">
    <text evidence="8">Toxic component of a toxin-antitoxin (TA) system. An RNase.</text>
</comment>
<dbReference type="CDD" id="cd18756">
    <property type="entry name" value="PIN_MtVapC15-VapC11-like"/>
    <property type="match status" value="1"/>
</dbReference>
<evidence type="ECO:0000256" key="5">
    <source>
        <dbReference type="ARBA" id="ARBA00022801"/>
    </source>
</evidence>
<evidence type="ECO:0000256" key="6">
    <source>
        <dbReference type="ARBA" id="ARBA00022842"/>
    </source>
</evidence>
<comment type="similarity">
    <text evidence="7 8">Belongs to the PINc/VapC protein family.</text>
</comment>
<dbReference type="InterPro" id="IPR002716">
    <property type="entry name" value="PIN_dom"/>
</dbReference>
<dbReference type="EMBL" id="WAAO01000001">
    <property type="protein sequence ID" value="KAB1866616.1"/>
    <property type="molecule type" value="Genomic_DNA"/>
</dbReference>
<dbReference type="SUPFAM" id="SSF88723">
    <property type="entry name" value="PIN domain-like"/>
    <property type="match status" value="1"/>
</dbReference>
<evidence type="ECO:0000256" key="2">
    <source>
        <dbReference type="ARBA" id="ARBA00022649"/>
    </source>
</evidence>
<comment type="caution">
    <text evidence="10">The sequence shown here is derived from an EMBL/GenBank/DDBJ whole genome shotgun (WGS) entry which is preliminary data.</text>
</comment>
<keyword evidence="8" id="KW-0800">Toxin</keyword>
<keyword evidence="4 8" id="KW-0479">Metal-binding</keyword>
<reference evidence="11" key="1">
    <citation type="submission" date="2019-09" db="EMBL/GenBank/DDBJ databases">
        <title>Whole genome sequencing of Microbacterium maritypicum.</title>
        <authorList>
            <person name="Lenchi N."/>
        </authorList>
    </citation>
    <scope>NUCLEOTIDE SEQUENCE [LARGE SCALE GENOMIC DNA]</scope>
    <source>
        <strain evidence="11">G1</strain>
    </source>
</reference>
<dbReference type="Pfam" id="PF01850">
    <property type="entry name" value="PIN"/>
    <property type="match status" value="1"/>
</dbReference>
<evidence type="ECO:0000256" key="8">
    <source>
        <dbReference type="HAMAP-Rule" id="MF_00265"/>
    </source>
</evidence>
<sequence length="137" mass="14964">MGARVILVDSSAWIAYLRGDDSPVVERLDALIVADAELAITEPVIMELLAGARTPGERSRVEALANGLRLVPLDPMNDFRDAADLYRASAVNGHPIRSMVDCLIAAVAIRRDVVLLHQDRDFGYLSEISPLRVDTGR</sequence>
<accession>A0ABQ6V8R4</accession>
<dbReference type="InterPro" id="IPR050556">
    <property type="entry name" value="Type_II_TA_system_RNase"/>
</dbReference>
<dbReference type="Proteomes" id="UP000478836">
    <property type="component" value="Unassembled WGS sequence"/>
</dbReference>